<evidence type="ECO:0000313" key="1">
    <source>
        <dbReference type="EMBL" id="CAJ0896052.1"/>
    </source>
</evidence>
<keyword evidence="2" id="KW-1185">Reference proteome</keyword>
<evidence type="ECO:0000313" key="2">
    <source>
        <dbReference type="Proteomes" id="UP001189792"/>
    </source>
</evidence>
<reference evidence="1 2" key="1">
    <citation type="submission" date="2023-07" db="EMBL/GenBank/DDBJ databases">
        <authorList>
            <person name="Peeters C."/>
        </authorList>
    </citation>
    <scope>NUCLEOTIDE SEQUENCE [LARGE SCALE GENOMIC DNA]</scope>
    <source>
        <strain evidence="1 2">LMG 32965</strain>
    </source>
</reference>
<gene>
    <name evidence="1" type="ORF">R77564_03952</name>
</gene>
<sequence length="37" mass="4652">MDHHPLWKVFVIECRDFVVECIEPLLALIRWMRSRRR</sequence>
<organism evidence="1 2">
    <name type="scientific">Ralstonia flatus</name>
    <dbReference type="NCBI Taxonomy" id="3058601"/>
    <lineage>
        <taxon>Bacteria</taxon>
        <taxon>Pseudomonadati</taxon>
        <taxon>Pseudomonadota</taxon>
        <taxon>Betaproteobacteria</taxon>
        <taxon>Burkholderiales</taxon>
        <taxon>Burkholderiaceae</taxon>
        <taxon>Ralstonia</taxon>
    </lineage>
</organism>
<dbReference type="EMBL" id="CAUDLI010000009">
    <property type="protein sequence ID" value="CAJ0896052.1"/>
    <property type="molecule type" value="Genomic_DNA"/>
</dbReference>
<comment type="caution">
    <text evidence="1">The sequence shown here is derived from an EMBL/GenBank/DDBJ whole genome shotgun (WGS) entry which is preliminary data.</text>
</comment>
<name>A0ABM9L1P8_9RALS</name>
<proteinExistence type="predicted"/>
<dbReference type="Proteomes" id="UP001189792">
    <property type="component" value="Unassembled WGS sequence"/>
</dbReference>
<protein>
    <submittedName>
        <fullName evidence="1">Uncharacterized protein</fullName>
    </submittedName>
</protein>
<accession>A0ABM9L1P8</accession>